<dbReference type="RefSeq" id="WP_183244379.1">
    <property type="nucleotide sequence ID" value="NZ_JACHEQ010000018.1"/>
</dbReference>
<accession>A0A7W8N7E8</accession>
<comment type="caution">
    <text evidence="3">The sequence shown here is derived from an EMBL/GenBank/DDBJ whole genome shotgun (WGS) entry which is preliminary data.</text>
</comment>
<keyword evidence="3" id="KW-0132">Cell division</keyword>
<feature type="transmembrane region" description="Helical" evidence="2">
    <location>
        <begin position="35"/>
        <end position="57"/>
    </location>
</feature>
<dbReference type="Pfam" id="PF04977">
    <property type="entry name" value="DivIC"/>
    <property type="match status" value="1"/>
</dbReference>
<evidence type="ECO:0000256" key="2">
    <source>
        <dbReference type="SAM" id="Phobius"/>
    </source>
</evidence>
<keyword evidence="2" id="KW-0472">Membrane</keyword>
<keyword evidence="2" id="KW-1133">Transmembrane helix</keyword>
<evidence type="ECO:0000313" key="3">
    <source>
        <dbReference type="EMBL" id="MBB5356594.1"/>
    </source>
</evidence>
<keyword evidence="3" id="KW-0131">Cell cycle</keyword>
<organism evidence="3 4">
    <name type="scientific">Anoxybacillus mongoliensis</name>
    <dbReference type="NCBI Taxonomy" id="452565"/>
    <lineage>
        <taxon>Bacteria</taxon>
        <taxon>Bacillati</taxon>
        <taxon>Bacillota</taxon>
        <taxon>Bacilli</taxon>
        <taxon>Bacillales</taxon>
        <taxon>Anoxybacillaceae</taxon>
        <taxon>Anoxybacillus</taxon>
    </lineage>
</organism>
<feature type="coiled-coil region" evidence="1">
    <location>
        <begin position="63"/>
        <end position="97"/>
    </location>
</feature>
<reference evidence="3 4" key="1">
    <citation type="submission" date="2020-08" db="EMBL/GenBank/DDBJ databases">
        <title>Genomic Encyclopedia of Type Strains, Phase IV (KMG-IV): sequencing the most valuable type-strain genomes for metagenomic binning, comparative biology and taxonomic classification.</title>
        <authorList>
            <person name="Goeker M."/>
        </authorList>
    </citation>
    <scope>NUCLEOTIDE SEQUENCE [LARGE SCALE GENOMIC DNA]</scope>
    <source>
        <strain evidence="3 4">DSM 19169</strain>
    </source>
</reference>
<keyword evidence="4" id="KW-1185">Reference proteome</keyword>
<dbReference type="Proteomes" id="UP000583699">
    <property type="component" value="Unassembled WGS sequence"/>
</dbReference>
<proteinExistence type="predicted"/>
<dbReference type="AlphaFoldDB" id="A0A7W8N7E8"/>
<dbReference type="PANTHER" id="PTHR40027">
    <property type="entry name" value="CELL DIVISION PROTEIN DIVIC"/>
    <property type="match status" value="1"/>
</dbReference>
<dbReference type="GO" id="GO:0051301">
    <property type="term" value="P:cell division"/>
    <property type="evidence" value="ECO:0007669"/>
    <property type="project" value="UniProtKB-KW"/>
</dbReference>
<gene>
    <name evidence="3" type="ORF">HNR43_002603</name>
</gene>
<dbReference type="PANTHER" id="PTHR40027:SF1">
    <property type="entry name" value="CELL DIVISION PROTEIN DIVIC"/>
    <property type="match status" value="1"/>
</dbReference>
<protein>
    <submittedName>
        <fullName evidence="3">Cell division protein DivIC</fullName>
    </submittedName>
</protein>
<keyword evidence="1" id="KW-0175">Coiled coil</keyword>
<sequence>MGAPQRSKVKKIQTSYVIQQEKQEHKKAQRRKKKVIRFSIVVTMVLAASSLFLYTMMAQSSAIDGQLKTKEQLEEKLRTLQQDEKKLKEEIKKLNDDKYIAELARKQYFLSKEGEIIFITPEE</sequence>
<name>A0A7W8N7E8_9BACL</name>
<dbReference type="InterPro" id="IPR039076">
    <property type="entry name" value="DivIC"/>
</dbReference>
<evidence type="ECO:0000313" key="4">
    <source>
        <dbReference type="Proteomes" id="UP000583699"/>
    </source>
</evidence>
<dbReference type="EMBL" id="JACHEQ010000018">
    <property type="protein sequence ID" value="MBB5356594.1"/>
    <property type="molecule type" value="Genomic_DNA"/>
</dbReference>
<keyword evidence="2" id="KW-0812">Transmembrane</keyword>
<evidence type="ECO:0000256" key="1">
    <source>
        <dbReference type="SAM" id="Coils"/>
    </source>
</evidence>
<dbReference type="InterPro" id="IPR007060">
    <property type="entry name" value="FtsL/DivIC"/>
</dbReference>